<dbReference type="Gene3D" id="2.60.40.1650">
    <property type="entry name" value="Porin MspA (Ig-like beta-sandwich domain)"/>
    <property type="match status" value="1"/>
</dbReference>
<evidence type="ECO:0000256" key="1">
    <source>
        <dbReference type="ARBA" id="ARBA00022729"/>
    </source>
</evidence>
<dbReference type="SUPFAM" id="SSF56959">
    <property type="entry name" value="Leukocidin-like"/>
    <property type="match status" value="1"/>
</dbReference>
<evidence type="ECO:0000313" key="3">
    <source>
        <dbReference type="Proteomes" id="UP000247591"/>
    </source>
</evidence>
<dbReference type="RefSeq" id="WP_158539919.1">
    <property type="nucleotide sequence ID" value="NZ_QJSP01000004.1"/>
</dbReference>
<proteinExistence type="predicted"/>
<name>A0A318RRZ5_WILLI</name>
<dbReference type="Proteomes" id="UP000247591">
    <property type="component" value="Unassembled WGS sequence"/>
</dbReference>
<keyword evidence="1" id="KW-0732">Signal</keyword>
<dbReference type="InterPro" id="IPR015286">
    <property type="entry name" value="Porin_fam_mycobact-type"/>
</dbReference>
<dbReference type="Pfam" id="PF09203">
    <property type="entry name" value="MspA"/>
    <property type="match status" value="1"/>
</dbReference>
<sequence>MGIQGGPNAALNVSWPPAVNIGVTVMPSFSASLKPGTITDVELGLKSLQEANAAISVSGIHVKVDGCLGPVALRAQVTVAIATPTLDSTIKVYGQPHYL</sequence>
<comment type="caution">
    <text evidence="2">The sequence shown here is derived from an EMBL/GenBank/DDBJ whole genome shotgun (WGS) entry which is preliminary data.</text>
</comment>
<dbReference type="EMBL" id="QJSP01000004">
    <property type="protein sequence ID" value="PYE18434.1"/>
    <property type="molecule type" value="Genomic_DNA"/>
</dbReference>
<reference evidence="2 3" key="1">
    <citation type="submission" date="2018-06" db="EMBL/GenBank/DDBJ databases">
        <title>Genomic Encyclopedia of Type Strains, Phase IV (KMG-IV): sequencing the most valuable type-strain genomes for metagenomic binning, comparative biology and taxonomic classification.</title>
        <authorList>
            <person name="Goeker M."/>
        </authorList>
    </citation>
    <scope>NUCLEOTIDE SEQUENCE [LARGE SCALE GENOMIC DNA]</scope>
    <source>
        <strain evidence="2 3">DSM 45521</strain>
    </source>
</reference>
<keyword evidence="3" id="KW-1185">Reference proteome</keyword>
<protein>
    <submittedName>
        <fullName evidence="2">MspA protein</fullName>
    </submittedName>
</protein>
<dbReference type="AlphaFoldDB" id="A0A318RRZ5"/>
<dbReference type="InterPro" id="IPR036435">
    <property type="entry name" value="Leukocidin/porin_MspA_sf"/>
</dbReference>
<evidence type="ECO:0000313" key="2">
    <source>
        <dbReference type="EMBL" id="PYE18434.1"/>
    </source>
</evidence>
<gene>
    <name evidence="2" type="ORF">DFR67_10412</name>
</gene>
<dbReference type="OrthoDB" id="4553517at2"/>
<accession>A0A318RRZ5</accession>
<organism evidence="2 3">
    <name type="scientific">Williamsia limnetica</name>
    <dbReference type="NCBI Taxonomy" id="882452"/>
    <lineage>
        <taxon>Bacteria</taxon>
        <taxon>Bacillati</taxon>
        <taxon>Actinomycetota</taxon>
        <taxon>Actinomycetes</taxon>
        <taxon>Mycobacteriales</taxon>
        <taxon>Nocardiaceae</taxon>
        <taxon>Williamsia</taxon>
    </lineage>
</organism>